<evidence type="ECO:0000256" key="2">
    <source>
        <dbReference type="ARBA" id="ARBA00022723"/>
    </source>
</evidence>
<dbReference type="HOGENOM" id="CLU_046313_0_1_1"/>
<evidence type="ECO:0000256" key="1">
    <source>
        <dbReference type="ARBA" id="ARBA00022617"/>
    </source>
</evidence>
<dbReference type="OMA" id="GECMVGI"/>
<feature type="compositionally biased region" description="Low complexity" evidence="5">
    <location>
        <begin position="177"/>
        <end position="190"/>
    </location>
</feature>
<dbReference type="InterPro" id="IPR018506">
    <property type="entry name" value="Cyt_B5_heme-BS"/>
</dbReference>
<gene>
    <name evidence="7" type="ORF">F503_04113</name>
</gene>
<evidence type="ECO:0000256" key="5">
    <source>
        <dbReference type="SAM" id="MobiDB-lite"/>
    </source>
</evidence>
<name>S3C9A3_OPHP1</name>
<feature type="region of interest" description="Disordered" evidence="5">
    <location>
        <begin position="41"/>
        <end position="273"/>
    </location>
</feature>
<reference evidence="7 8" key="1">
    <citation type="journal article" date="2013" name="BMC Genomics">
        <title>The genome and transcriptome of the pine saprophyte Ophiostoma piceae, and a comparison with the bark beetle-associated pine pathogen Grosmannia clavigera.</title>
        <authorList>
            <person name="Haridas S."/>
            <person name="Wang Y."/>
            <person name="Lim L."/>
            <person name="Massoumi Alamouti S."/>
            <person name="Jackman S."/>
            <person name="Docking R."/>
            <person name="Robertson G."/>
            <person name="Birol I."/>
            <person name="Bohlmann J."/>
            <person name="Breuil C."/>
        </authorList>
    </citation>
    <scope>NUCLEOTIDE SEQUENCE [LARGE SCALE GENOMIC DNA]</scope>
    <source>
        <strain evidence="7 8">UAMH 11346</strain>
    </source>
</reference>
<dbReference type="PROSITE" id="PS50255">
    <property type="entry name" value="CYTOCHROME_B5_2"/>
    <property type="match status" value="1"/>
</dbReference>
<dbReference type="InterPro" id="IPR001199">
    <property type="entry name" value="Cyt_B5-like_heme/steroid-bd"/>
</dbReference>
<keyword evidence="8" id="KW-1185">Reference proteome</keyword>
<dbReference type="AlphaFoldDB" id="S3C9A3"/>
<dbReference type="GO" id="GO:0020037">
    <property type="term" value="F:heme binding"/>
    <property type="evidence" value="ECO:0007669"/>
    <property type="project" value="UniProtKB-UniRule"/>
</dbReference>
<dbReference type="OrthoDB" id="432299at2759"/>
<sequence length="394" mass="41537">MGVIGVSLILASIVLLIMYPQSWRQLAQPFFQWRGQAQAAAEQTTAEAKDDRPSKGSRLDGQQDVPAVAKVERDRLAMPPPPPIIRSEPPKTEEVDDDEDDEAATPKATPTVVIAAVPTFSLSEPGIATNNDGDDSDSDPDTDNMPPPMFPSPFSAQRAGASADPSRGSMAPPPRPAATSPSLSAPSSRPGMMAPPPVPSQMSLGPPQSAAAAARRQPALPVPNRGPPRSSLAAPSLRPPVLGGSLAPPPSTTVQPTRPAKSGRNKVMLTPGHSPLDWARLTADPIGNNLRGSGVPADAPYLLRITPSQLKQMNGRKGRDAWTALGGMVYNMTPYVPFHPGGAGELLRCAGKDGNKLFNEVHSWVNYENMLAACRVGILVEEGASTTSPMEEMD</sequence>
<dbReference type="PANTHER" id="PTHR46237:SF1">
    <property type="entry name" value="CYTOCHROME B5 REDUCTASE 4"/>
    <property type="match status" value="1"/>
</dbReference>
<evidence type="ECO:0000256" key="4">
    <source>
        <dbReference type="RuleBase" id="RU362121"/>
    </source>
</evidence>
<dbReference type="STRING" id="1262450.S3C9A3"/>
<dbReference type="GO" id="GO:0005737">
    <property type="term" value="C:cytoplasm"/>
    <property type="evidence" value="ECO:0007669"/>
    <property type="project" value="TreeGrafter"/>
</dbReference>
<dbReference type="FunFam" id="3.10.120.10:FF:000001">
    <property type="entry name" value="Cytochrome b5 reductase 4"/>
    <property type="match status" value="1"/>
</dbReference>
<dbReference type="GO" id="GO:0004128">
    <property type="term" value="F:cytochrome-b5 reductase activity, acting on NAD(P)H"/>
    <property type="evidence" value="ECO:0007669"/>
    <property type="project" value="TreeGrafter"/>
</dbReference>
<evidence type="ECO:0000313" key="8">
    <source>
        <dbReference type="Proteomes" id="UP000016923"/>
    </source>
</evidence>
<evidence type="ECO:0000259" key="6">
    <source>
        <dbReference type="PROSITE" id="PS50255"/>
    </source>
</evidence>
<feature type="compositionally biased region" description="Basic and acidic residues" evidence="5">
    <location>
        <begin position="47"/>
        <end position="58"/>
    </location>
</feature>
<dbReference type="PANTHER" id="PTHR46237">
    <property type="entry name" value="CYTOCHROME B5 REDUCTASE 4 FAMILY MEMBER"/>
    <property type="match status" value="1"/>
</dbReference>
<dbReference type="VEuPathDB" id="FungiDB:F503_04113"/>
<keyword evidence="3 4" id="KW-0408">Iron</keyword>
<keyword evidence="1 4" id="KW-0349">Heme</keyword>
<protein>
    <submittedName>
        <fullName evidence="7">Heme steroid bindingprotein</fullName>
    </submittedName>
</protein>
<proteinExistence type="inferred from homology"/>
<evidence type="ECO:0000313" key="7">
    <source>
        <dbReference type="EMBL" id="EPE08526.1"/>
    </source>
</evidence>
<dbReference type="GO" id="GO:0046872">
    <property type="term" value="F:metal ion binding"/>
    <property type="evidence" value="ECO:0007669"/>
    <property type="project" value="UniProtKB-UniRule"/>
</dbReference>
<feature type="domain" description="Cytochrome b5 heme-binding" evidence="6">
    <location>
        <begin position="302"/>
        <end position="380"/>
    </location>
</feature>
<dbReference type="InterPro" id="IPR051872">
    <property type="entry name" value="Cytochrome_b5/Flavoprotein_Rdt"/>
</dbReference>
<feature type="compositionally biased region" description="Acidic residues" evidence="5">
    <location>
        <begin position="94"/>
        <end position="103"/>
    </location>
</feature>
<dbReference type="SUPFAM" id="SSF55856">
    <property type="entry name" value="Cytochrome b5-like heme/steroid binding domain"/>
    <property type="match status" value="1"/>
</dbReference>
<keyword evidence="2 4" id="KW-0479">Metal-binding</keyword>
<comment type="similarity">
    <text evidence="4">Belongs to the cytochrome b5 family.</text>
</comment>
<accession>S3C9A3</accession>
<evidence type="ECO:0000256" key="3">
    <source>
        <dbReference type="ARBA" id="ARBA00023004"/>
    </source>
</evidence>
<dbReference type="SMART" id="SM01117">
    <property type="entry name" value="Cyt-b5"/>
    <property type="match status" value="1"/>
</dbReference>
<feature type="compositionally biased region" description="Low complexity" evidence="5">
    <location>
        <begin position="203"/>
        <end position="219"/>
    </location>
</feature>
<dbReference type="eggNOG" id="KOG0536">
    <property type="taxonomic scope" value="Eukaryota"/>
</dbReference>
<dbReference type="EMBL" id="KE148148">
    <property type="protein sequence ID" value="EPE08526.1"/>
    <property type="molecule type" value="Genomic_DNA"/>
</dbReference>
<dbReference type="Gene3D" id="3.10.120.10">
    <property type="entry name" value="Cytochrome b5-like heme/steroid binding domain"/>
    <property type="match status" value="1"/>
</dbReference>
<dbReference type="Proteomes" id="UP000016923">
    <property type="component" value="Unassembled WGS sequence"/>
</dbReference>
<dbReference type="Pfam" id="PF00173">
    <property type="entry name" value="Cyt-b5"/>
    <property type="match status" value="1"/>
</dbReference>
<organism evidence="7 8">
    <name type="scientific">Ophiostoma piceae (strain UAMH 11346)</name>
    <name type="common">Sap stain fungus</name>
    <dbReference type="NCBI Taxonomy" id="1262450"/>
    <lineage>
        <taxon>Eukaryota</taxon>
        <taxon>Fungi</taxon>
        <taxon>Dikarya</taxon>
        <taxon>Ascomycota</taxon>
        <taxon>Pezizomycotina</taxon>
        <taxon>Sordariomycetes</taxon>
        <taxon>Sordariomycetidae</taxon>
        <taxon>Ophiostomatales</taxon>
        <taxon>Ophiostomataceae</taxon>
        <taxon>Ophiostoma</taxon>
    </lineage>
</organism>
<dbReference type="PROSITE" id="PS00191">
    <property type="entry name" value="CYTOCHROME_B5_1"/>
    <property type="match status" value="1"/>
</dbReference>
<dbReference type="InterPro" id="IPR036400">
    <property type="entry name" value="Cyt_B5-like_heme/steroid_sf"/>
</dbReference>
<feature type="compositionally biased region" description="Acidic residues" evidence="5">
    <location>
        <begin position="132"/>
        <end position="142"/>
    </location>
</feature>